<dbReference type="Gene3D" id="1.10.10.10">
    <property type="entry name" value="Winged helix-like DNA-binding domain superfamily/Winged helix DNA-binding domain"/>
    <property type="match status" value="1"/>
</dbReference>
<dbReference type="SUPFAM" id="SSF53067">
    <property type="entry name" value="Actin-like ATPase domain"/>
    <property type="match status" value="1"/>
</dbReference>
<dbReference type="InterPro" id="IPR036390">
    <property type="entry name" value="WH_DNA-bd_sf"/>
</dbReference>
<dbReference type="PANTHER" id="PTHR18964">
    <property type="entry name" value="ROK (REPRESSOR, ORF, KINASE) FAMILY"/>
    <property type="match status" value="1"/>
</dbReference>
<organism evidence="3 4">
    <name type="scientific">Phycicoccus sonneratiae</name>
    <dbReference type="NCBI Taxonomy" id="2807628"/>
    <lineage>
        <taxon>Bacteria</taxon>
        <taxon>Bacillati</taxon>
        <taxon>Actinomycetota</taxon>
        <taxon>Actinomycetes</taxon>
        <taxon>Micrococcales</taxon>
        <taxon>Intrasporangiaceae</taxon>
        <taxon>Phycicoccus</taxon>
    </lineage>
</organism>
<protein>
    <submittedName>
        <fullName evidence="3">ROK family transcriptional regulator</fullName>
    </submittedName>
</protein>
<comment type="caution">
    <text evidence="3">The sequence shown here is derived from an EMBL/GenBank/DDBJ whole genome shotgun (WGS) entry which is preliminary data.</text>
</comment>
<dbReference type="SUPFAM" id="SSF46785">
    <property type="entry name" value="Winged helix' DNA-binding domain"/>
    <property type="match status" value="1"/>
</dbReference>
<dbReference type="InterPro" id="IPR000835">
    <property type="entry name" value="HTH_MarR-typ"/>
</dbReference>
<dbReference type="EMBL" id="JAFDVD010000017">
    <property type="protein sequence ID" value="MBM6401876.1"/>
    <property type="molecule type" value="Genomic_DNA"/>
</dbReference>
<comment type="similarity">
    <text evidence="1">Belongs to the ROK (NagC/XylR) family.</text>
</comment>
<dbReference type="InterPro" id="IPR000600">
    <property type="entry name" value="ROK"/>
</dbReference>
<dbReference type="Pfam" id="PF12802">
    <property type="entry name" value="MarR_2"/>
    <property type="match status" value="1"/>
</dbReference>
<gene>
    <name evidence="3" type="ORF">JQN70_15875</name>
</gene>
<keyword evidence="4" id="KW-1185">Reference proteome</keyword>
<dbReference type="RefSeq" id="WP_204132333.1">
    <property type="nucleotide sequence ID" value="NZ_JAFDVD010000017.1"/>
</dbReference>
<dbReference type="InterPro" id="IPR049874">
    <property type="entry name" value="ROK_cs"/>
</dbReference>
<accession>A0ABS2CRV9</accession>
<evidence type="ECO:0000313" key="3">
    <source>
        <dbReference type="EMBL" id="MBM6401876.1"/>
    </source>
</evidence>
<evidence type="ECO:0000256" key="1">
    <source>
        <dbReference type="ARBA" id="ARBA00006479"/>
    </source>
</evidence>
<dbReference type="Gene3D" id="3.30.420.40">
    <property type="match status" value="2"/>
</dbReference>
<sequence>MNRLRVLDAVREHGALTQVEIAGVTGLSAATVSNLVKELDVAGAVQLRPSIRNGRRATQVSVASSSGLVGAAVFGDRDIRVAVATGPADIVSQKRMPLPADHAADEGMTRAARLIQELAEGAGHTAADLRSLVVGLPAPIDTVSGEVGSEGVLPGWRGVAVAQAMQDALGVPVLLDNTSNLAAVGEFKLGALQGISTGVFMKVSYGVGAGLIIGGELFRGSAGTAGEIGHVTIDENGPVCRCGNRGCLDTFVGARAVLAALRPSHGSLTLRDVINRALEGDPGCRRVLEDSGRHLGVALAGVVNLLNPEVVALGGQVARVGEVVLGPMREAIERCAIPSAAASVEVRVGELPPEEADVRGALAVADQLREEADRAALAAG</sequence>
<evidence type="ECO:0000259" key="2">
    <source>
        <dbReference type="Pfam" id="PF12802"/>
    </source>
</evidence>
<dbReference type="InterPro" id="IPR036388">
    <property type="entry name" value="WH-like_DNA-bd_sf"/>
</dbReference>
<dbReference type="PROSITE" id="PS01125">
    <property type="entry name" value="ROK"/>
    <property type="match status" value="1"/>
</dbReference>
<feature type="domain" description="HTH marR-type" evidence="2">
    <location>
        <begin position="4"/>
        <end position="56"/>
    </location>
</feature>
<reference evidence="3" key="1">
    <citation type="submission" date="2021-02" db="EMBL/GenBank/DDBJ databases">
        <title>Phycicoccus sp. MQZ13P-5T, whole genome shotgun sequence.</title>
        <authorList>
            <person name="Tuo L."/>
        </authorList>
    </citation>
    <scope>NUCLEOTIDE SEQUENCE</scope>
    <source>
        <strain evidence="3">MQZ13P-5</strain>
    </source>
</reference>
<proteinExistence type="inferred from homology"/>
<evidence type="ECO:0000313" key="4">
    <source>
        <dbReference type="Proteomes" id="UP001430172"/>
    </source>
</evidence>
<dbReference type="Pfam" id="PF00480">
    <property type="entry name" value="ROK"/>
    <property type="match status" value="1"/>
</dbReference>
<dbReference type="Proteomes" id="UP001430172">
    <property type="component" value="Unassembled WGS sequence"/>
</dbReference>
<dbReference type="PANTHER" id="PTHR18964:SF173">
    <property type="entry name" value="GLUCOKINASE"/>
    <property type="match status" value="1"/>
</dbReference>
<name>A0ABS2CRV9_9MICO</name>
<dbReference type="InterPro" id="IPR043129">
    <property type="entry name" value="ATPase_NBD"/>
</dbReference>